<dbReference type="AlphaFoldDB" id="A0A8S1LTS3"/>
<dbReference type="OMA" id="HCQFKEY"/>
<keyword evidence="3" id="KW-1185">Reference proteome</keyword>
<evidence type="ECO:0000313" key="2">
    <source>
        <dbReference type="EMBL" id="CAD8072088.1"/>
    </source>
</evidence>
<comment type="caution">
    <text evidence="2">The sequence shown here is derived from an EMBL/GenBank/DDBJ whole genome shotgun (WGS) entry which is preliminary data.</text>
</comment>
<protein>
    <submittedName>
        <fullName evidence="2">Uncharacterized protein</fullName>
    </submittedName>
</protein>
<sequence>MQTHHLLATLRIVKPTQKQQFLKILQDHNILKYNNEQIDLAWEHCQFKEYKQVIDVLQQQRMRSISLNSQKIQTKLQPLVQIFDKMDNIRKREGDDKEINKQLNTLKFEAERKLKDFINESCLDSSFTQVLQEKIIEFQGERNKLNEEQGKEGSQKAQQRLIDRQKLKSEKLHQQIQFVLHNDDNKERAQAICTKLLNTSIPRYKSTLNDKQEQRINKIMNTKFLL</sequence>
<keyword evidence="1" id="KW-0175">Coiled coil</keyword>
<accession>A0A8S1LTS3</accession>
<reference evidence="2" key="1">
    <citation type="submission" date="2021-01" db="EMBL/GenBank/DDBJ databases">
        <authorList>
            <consortium name="Genoscope - CEA"/>
            <person name="William W."/>
        </authorList>
    </citation>
    <scope>NUCLEOTIDE SEQUENCE</scope>
</reference>
<dbReference type="Proteomes" id="UP000688137">
    <property type="component" value="Unassembled WGS sequence"/>
</dbReference>
<organism evidence="2 3">
    <name type="scientific">Paramecium primaurelia</name>
    <dbReference type="NCBI Taxonomy" id="5886"/>
    <lineage>
        <taxon>Eukaryota</taxon>
        <taxon>Sar</taxon>
        <taxon>Alveolata</taxon>
        <taxon>Ciliophora</taxon>
        <taxon>Intramacronucleata</taxon>
        <taxon>Oligohymenophorea</taxon>
        <taxon>Peniculida</taxon>
        <taxon>Parameciidae</taxon>
        <taxon>Paramecium</taxon>
    </lineage>
</organism>
<feature type="coiled-coil region" evidence="1">
    <location>
        <begin position="100"/>
        <end position="148"/>
    </location>
</feature>
<gene>
    <name evidence="2" type="ORF">PPRIM_AZ9-3.1.T0480203</name>
</gene>
<evidence type="ECO:0000313" key="3">
    <source>
        <dbReference type="Proteomes" id="UP000688137"/>
    </source>
</evidence>
<name>A0A8S1LTS3_PARPR</name>
<evidence type="ECO:0000256" key="1">
    <source>
        <dbReference type="SAM" id="Coils"/>
    </source>
</evidence>
<dbReference type="EMBL" id="CAJJDM010000048">
    <property type="protein sequence ID" value="CAD8072088.1"/>
    <property type="molecule type" value="Genomic_DNA"/>
</dbReference>
<proteinExistence type="predicted"/>